<sequence>MRLSAPLFALLLLSSLPAVHAQAAETAVARSTTPDAGVKRILDSLDYDYEVDEDGDFKMTFELDDERTQLVYVISSVEEYGSNKIREIWSPAYRQEGGQFPANIANRLLEESHSGKMGSWVKQDDMAVLVIKIAADASADELDDAINYAMFTADKLEASLTGGKDDF</sequence>
<dbReference type="Proteomes" id="UP000267049">
    <property type="component" value="Unassembled WGS sequence"/>
</dbReference>
<comment type="caution">
    <text evidence="2">The sequence shown here is derived from an EMBL/GenBank/DDBJ whole genome shotgun (WGS) entry which is preliminary data.</text>
</comment>
<feature type="signal peptide" evidence="1">
    <location>
        <begin position="1"/>
        <end position="23"/>
    </location>
</feature>
<evidence type="ECO:0000313" key="2">
    <source>
        <dbReference type="EMBL" id="RNF83358.1"/>
    </source>
</evidence>
<keyword evidence="3" id="KW-1185">Reference proteome</keyword>
<name>A0A3M8SPT3_9GAMM</name>
<gene>
    <name evidence="2" type="ORF">EER27_12775</name>
</gene>
<dbReference type="OrthoDB" id="6238810at2"/>
<accession>A0A3M8SPT3</accession>
<reference evidence="2 3" key="1">
    <citation type="submission" date="2018-11" db="EMBL/GenBank/DDBJ databases">
        <title>Lysobacter cryohumiis sp. nov., isolated from soil in the Tianshan Mountains, Xinjiang, China.</title>
        <authorList>
            <person name="Luo Y."/>
            <person name="Sheng H."/>
        </authorList>
    </citation>
    <scope>NUCLEOTIDE SEQUENCE [LARGE SCALE GENOMIC DNA]</scope>
    <source>
        <strain evidence="2 3">ZS60</strain>
    </source>
</reference>
<keyword evidence="1" id="KW-0732">Signal</keyword>
<dbReference type="AlphaFoldDB" id="A0A3M8SPT3"/>
<organism evidence="2 3">
    <name type="scientific">Montanilutibacter psychrotolerans</name>
    <dbReference type="NCBI Taxonomy" id="1327343"/>
    <lineage>
        <taxon>Bacteria</taxon>
        <taxon>Pseudomonadati</taxon>
        <taxon>Pseudomonadota</taxon>
        <taxon>Gammaproteobacteria</taxon>
        <taxon>Lysobacterales</taxon>
        <taxon>Lysobacteraceae</taxon>
        <taxon>Montanilutibacter</taxon>
    </lineage>
</organism>
<dbReference type="EMBL" id="RIBS01000005">
    <property type="protein sequence ID" value="RNF83358.1"/>
    <property type="molecule type" value="Genomic_DNA"/>
</dbReference>
<proteinExistence type="predicted"/>
<dbReference type="RefSeq" id="WP_123088487.1">
    <property type="nucleotide sequence ID" value="NZ_RIBS01000005.1"/>
</dbReference>
<protein>
    <recommendedName>
        <fullName evidence="4">YbjN domain-containing protein</fullName>
    </recommendedName>
</protein>
<feature type="chain" id="PRO_5018133507" description="YbjN domain-containing protein" evidence="1">
    <location>
        <begin position="24"/>
        <end position="167"/>
    </location>
</feature>
<evidence type="ECO:0008006" key="4">
    <source>
        <dbReference type="Google" id="ProtNLM"/>
    </source>
</evidence>
<evidence type="ECO:0000256" key="1">
    <source>
        <dbReference type="SAM" id="SignalP"/>
    </source>
</evidence>
<evidence type="ECO:0000313" key="3">
    <source>
        <dbReference type="Proteomes" id="UP000267049"/>
    </source>
</evidence>